<dbReference type="OMA" id="QNMGYAQ"/>
<dbReference type="GO" id="GO:0031177">
    <property type="term" value="F:phosphopantetheine binding"/>
    <property type="evidence" value="ECO:0007669"/>
    <property type="project" value="InterPro"/>
</dbReference>
<dbReference type="PROSITE" id="PS00012">
    <property type="entry name" value="PHOSPHOPANTETHEINE"/>
    <property type="match status" value="1"/>
</dbReference>
<dbReference type="InterPro" id="IPR013120">
    <property type="entry name" value="FAR_NAD-bd"/>
</dbReference>
<feature type="domain" description="Carrier" evidence="3">
    <location>
        <begin position="571"/>
        <end position="650"/>
    </location>
</feature>
<dbReference type="GO" id="GO:0031956">
    <property type="term" value="F:medium-chain fatty acid-CoA ligase activity"/>
    <property type="evidence" value="ECO:0000318"/>
    <property type="project" value="GO_Central"/>
</dbReference>
<dbReference type="AlphaFoldDB" id="A0A0D1DVW4"/>
<dbReference type="STRING" id="237631.A0A0D1DVW4"/>
<dbReference type="InterPro" id="IPR036736">
    <property type="entry name" value="ACP-like_sf"/>
</dbReference>
<dbReference type="RefSeq" id="XP_011391589.1">
    <property type="nucleotide sequence ID" value="XM_011393287.1"/>
</dbReference>
<sequence>MTMDLDPVSTSEPLAWPSLNALFADRVKTMADRVFLCIPRSGFDENASAFMFDEYTFGQVDDLANEVAASYAADLPPRRQAQTIRTVALLAPSGFDYIVNFLALSRLGHSVVFLSTNNSTAALAHLVKLTAVQTVLYSSDKADAADALKHLLVNQGLASVRLLRWTTASQAAKLALAGTMHSDNYTSALSYEQESTEAAFCIHSSGSTGFPKPNMFTTWSCSQDFTKSTFTTLPLFHAYGFSTLWIAVKDGTKLFLYNARLSADLLVAAIQASNPDKLSLVPYVIKLLSETEAGLCALERAKLVYSAGSAVPSEVGDKLVAGHNVRLMTLFGSTETGGLMSSGRDFANDKHWEYMRPTRAFRRFMRLENRGVDASGPFELIVGAGWPCLLETNRPDGSYATRDLFVPHPTIADAYKYVGRADDTLVHYNGEKTNPVPMELAIRASPYVAECLVFGAGRSQPGVLIVPSDEAVHTAKSKATCQEPIAHQISKLVWTAVEAANKEAPSHSQIIPELVKVLPANTQFASADKGSLIRAKVNKAFEREIDDVYTAYEAGTSNADDAPKLTLLSKDASVEVVAQIISEVTGRPASELHSELRHTDFIQLGIDSLQATRIRNLLQKRVEMASALPSNLIFDCPTVEELSGYLYKHTCTNANGKAVVERGEHDTILAMLEQYKGQIQRRNPQLSQGVAQGGIAKHTVVLTGSTGSLGAHLVHQLALISDVETIICLNRAKNNDDARKRTDESLLTRGLANLDHLASLTHTEILCLAADLVKPKLGLDAVSWKLVFNKATCVIDNAWPVNFNMSVQSFRPAIQGSVNLINLIAQSAATSTPRYIYSSSIAAVMGASALRVEEAYSEHATDASEMGYGRSKWIVEKVCQHAQHHVGSGFDAVIARIGQMVGDRQSGIWNETEAWSLMIKSAQTIGCFPKLSESIAWQPVDDAGFLIAHMVLPSRLEGVFHVMNPATCSSDQLVELLARPENLGDGFEVVESSEWVRRLSESDPDPKKNPTIKLLGHFQFRFGHTERHPGQDNRVFSTDRLRAVFERLGLKQELDSMLVPLDATLLHNIVAAWRRTGFLK</sequence>
<evidence type="ECO:0000313" key="5">
    <source>
        <dbReference type="Proteomes" id="UP000000561"/>
    </source>
</evidence>
<dbReference type="Pfam" id="PF00501">
    <property type="entry name" value="AMP-binding"/>
    <property type="match status" value="1"/>
</dbReference>
<dbReference type="eggNOG" id="KOG1178">
    <property type="taxonomic scope" value="Eukaryota"/>
</dbReference>
<evidence type="ECO:0000256" key="2">
    <source>
        <dbReference type="ARBA" id="ARBA00022553"/>
    </source>
</evidence>
<organism evidence="4 5">
    <name type="scientific">Mycosarcoma maydis</name>
    <name type="common">Corn smut fungus</name>
    <name type="synonym">Ustilago maydis</name>
    <dbReference type="NCBI Taxonomy" id="5270"/>
    <lineage>
        <taxon>Eukaryota</taxon>
        <taxon>Fungi</taxon>
        <taxon>Dikarya</taxon>
        <taxon>Basidiomycota</taxon>
        <taxon>Ustilaginomycotina</taxon>
        <taxon>Ustilaginomycetes</taxon>
        <taxon>Ustilaginales</taxon>
        <taxon>Ustilaginaceae</taxon>
        <taxon>Mycosarcoma</taxon>
    </lineage>
</organism>
<dbReference type="PANTHER" id="PTHR43439:SF2">
    <property type="entry name" value="ENZYME, PUTATIVE (JCVI)-RELATED"/>
    <property type="match status" value="1"/>
</dbReference>
<dbReference type="InterPro" id="IPR006162">
    <property type="entry name" value="Ppantetheine_attach_site"/>
</dbReference>
<dbReference type="Pfam" id="PF07993">
    <property type="entry name" value="NAD_binding_4"/>
    <property type="match status" value="1"/>
</dbReference>
<gene>
    <name evidence="4" type="ORF">UMAG_04697</name>
</gene>
<evidence type="ECO:0000256" key="1">
    <source>
        <dbReference type="ARBA" id="ARBA00022450"/>
    </source>
</evidence>
<dbReference type="Proteomes" id="UP000000561">
    <property type="component" value="Chromosome 17"/>
</dbReference>
<evidence type="ECO:0000259" key="3">
    <source>
        <dbReference type="PROSITE" id="PS50075"/>
    </source>
</evidence>
<reference evidence="4 5" key="1">
    <citation type="journal article" date="2006" name="Nature">
        <title>Insights from the genome of the biotrophic fungal plant pathogen Ustilago maydis.</title>
        <authorList>
            <person name="Kamper J."/>
            <person name="Kahmann R."/>
            <person name="Bolker M."/>
            <person name="Ma L.J."/>
            <person name="Brefort T."/>
            <person name="Saville B.J."/>
            <person name="Banuett F."/>
            <person name="Kronstad J.W."/>
            <person name="Gold S.E."/>
            <person name="Muller O."/>
            <person name="Perlin M.H."/>
            <person name="Wosten H.A."/>
            <person name="de Vries R."/>
            <person name="Ruiz-Herrera J."/>
            <person name="Reynaga-Pena C.G."/>
            <person name="Snetselaar K."/>
            <person name="McCann M."/>
            <person name="Perez-Martin J."/>
            <person name="Feldbrugge M."/>
            <person name="Basse C.W."/>
            <person name="Steinberg G."/>
            <person name="Ibeas J.I."/>
            <person name="Holloman W."/>
            <person name="Guzman P."/>
            <person name="Farman M."/>
            <person name="Stajich J.E."/>
            <person name="Sentandreu R."/>
            <person name="Gonzalez-Prieto J.M."/>
            <person name="Kennell J.C."/>
            <person name="Molina L."/>
            <person name="Schirawski J."/>
            <person name="Mendoza-Mendoza A."/>
            <person name="Greilinger D."/>
            <person name="Munch K."/>
            <person name="Rossel N."/>
            <person name="Scherer M."/>
            <person name="Vranes M."/>
            <person name="Ladendorf O."/>
            <person name="Vincon V."/>
            <person name="Fuchs U."/>
            <person name="Sandrock B."/>
            <person name="Meng S."/>
            <person name="Ho E.C."/>
            <person name="Cahill M.J."/>
            <person name="Boyce K.J."/>
            <person name="Klose J."/>
            <person name="Klosterman S.J."/>
            <person name="Deelstra H.J."/>
            <person name="Ortiz-Castellanos L."/>
            <person name="Li W."/>
            <person name="Sanchez-Alonso P."/>
            <person name="Schreier P.H."/>
            <person name="Hauser-Hahn I."/>
            <person name="Vaupel M."/>
            <person name="Koopmann E."/>
            <person name="Friedrich G."/>
            <person name="Voss H."/>
            <person name="Schluter T."/>
            <person name="Margolis J."/>
            <person name="Platt D."/>
            <person name="Swimmer C."/>
            <person name="Gnirke A."/>
            <person name="Chen F."/>
            <person name="Vysotskaia V."/>
            <person name="Mannhaupt G."/>
            <person name="Guldener U."/>
            <person name="Munsterkotter M."/>
            <person name="Haase D."/>
            <person name="Oesterheld M."/>
            <person name="Mewes H.W."/>
            <person name="Mauceli E.W."/>
            <person name="DeCaprio D."/>
            <person name="Wade C.M."/>
            <person name="Butler J."/>
            <person name="Young S."/>
            <person name="Jaffe D.B."/>
            <person name="Calvo S."/>
            <person name="Nusbaum C."/>
            <person name="Galagan J."/>
            <person name="Birren B.W."/>
        </authorList>
    </citation>
    <scope>NUCLEOTIDE SEQUENCE [LARGE SCALE GENOMIC DNA]</scope>
    <source>
        <strain evidence="5">DSM 14603 / FGSC 9021 / UM521</strain>
    </source>
</reference>
<dbReference type="GO" id="GO:0006631">
    <property type="term" value="P:fatty acid metabolic process"/>
    <property type="evidence" value="ECO:0000318"/>
    <property type="project" value="GO_Central"/>
</dbReference>
<dbReference type="SUPFAM" id="SSF51735">
    <property type="entry name" value="NAD(P)-binding Rossmann-fold domains"/>
    <property type="match status" value="1"/>
</dbReference>
<dbReference type="InterPro" id="IPR042099">
    <property type="entry name" value="ANL_N_sf"/>
</dbReference>
<dbReference type="SUPFAM" id="SSF56801">
    <property type="entry name" value="Acetyl-CoA synthetase-like"/>
    <property type="match status" value="1"/>
</dbReference>
<keyword evidence="1" id="KW-0596">Phosphopantetheine</keyword>
<dbReference type="Gene3D" id="3.40.50.12780">
    <property type="entry name" value="N-terminal domain of ligase-like"/>
    <property type="match status" value="1"/>
</dbReference>
<dbReference type="InterPro" id="IPR036291">
    <property type="entry name" value="NAD(P)-bd_dom_sf"/>
</dbReference>
<dbReference type="Gene3D" id="3.40.50.720">
    <property type="entry name" value="NAD(P)-binding Rossmann-like Domain"/>
    <property type="match status" value="1"/>
</dbReference>
<protein>
    <recommendedName>
        <fullName evidence="3">Carrier domain-containing protein</fullName>
    </recommendedName>
</protein>
<dbReference type="InterPro" id="IPR000873">
    <property type="entry name" value="AMP-dep_synth/lig_dom"/>
</dbReference>
<dbReference type="GeneID" id="23564793"/>
<evidence type="ECO:0000313" key="4">
    <source>
        <dbReference type="EMBL" id="KIS66635.1"/>
    </source>
</evidence>
<keyword evidence="2" id="KW-0597">Phosphoprotein</keyword>
<dbReference type="InterPro" id="IPR020806">
    <property type="entry name" value="PKS_PP-bd"/>
</dbReference>
<proteinExistence type="predicted"/>
<dbReference type="KEGG" id="uma:UMAG_04697"/>
<dbReference type="PROSITE" id="PS50075">
    <property type="entry name" value="CARRIER"/>
    <property type="match status" value="1"/>
</dbReference>
<dbReference type="SUPFAM" id="SSF47336">
    <property type="entry name" value="ACP-like"/>
    <property type="match status" value="1"/>
</dbReference>
<dbReference type="Gene3D" id="1.10.1200.10">
    <property type="entry name" value="ACP-like"/>
    <property type="match status" value="1"/>
</dbReference>
<dbReference type="Pfam" id="PF23562">
    <property type="entry name" value="AMP-binding_C_3"/>
    <property type="match status" value="1"/>
</dbReference>
<dbReference type="Pfam" id="PF00550">
    <property type="entry name" value="PP-binding"/>
    <property type="match status" value="1"/>
</dbReference>
<dbReference type="InterPro" id="IPR009081">
    <property type="entry name" value="PP-bd_ACP"/>
</dbReference>
<dbReference type="InterPro" id="IPR051414">
    <property type="entry name" value="Adenylate-forming_Reductase"/>
</dbReference>
<accession>A0A0D1DVW4</accession>
<name>A0A0D1DVW4_MYCMD</name>
<dbReference type="OrthoDB" id="429813at2759"/>
<dbReference type="InParanoid" id="A0A0D1DVW4"/>
<dbReference type="VEuPathDB" id="FungiDB:UMAG_04697"/>
<dbReference type="EMBL" id="CM003156">
    <property type="protein sequence ID" value="KIS66635.1"/>
    <property type="molecule type" value="Genomic_DNA"/>
</dbReference>
<dbReference type="PANTHER" id="PTHR43439">
    <property type="entry name" value="PHENYLACETATE-COENZYME A LIGASE"/>
    <property type="match status" value="1"/>
</dbReference>
<dbReference type="SMART" id="SM00823">
    <property type="entry name" value="PKS_PP"/>
    <property type="match status" value="1"/>
</dbReference>
<keyword evidence="5" id="KW-1185">Reference proteome</keyword>